<dbReference type="Proteomes" id="UP000811545">
    <property type="component" value="Unassembled WGS sequence"/>
</dbReference>
<evidence type="ECO:0000313" key="2">
    <source>
        <dbReference type="Proteomes" id="UP000811545"/>
    </source>
</evidence>
<sequence length="70" mass="8388">MIFLIYPNWKPVKWNLILKAYSFKDQVEAILRMFQEKALKNDLTIKANVDENLDLIVTDRERLSRLYLTS</sequence>
<evidence type="ECO:0000313" key="1">
    <source>
        <dbReference type="EMBL" id="MBT9145742.1"/>
    </source>
</evidence>
<dbReference type="AlphaFoldDB" id="A0A9E2BHQ4"/>
<organism evidence="1 2">
    <name type="scientific">Psychracetigena formicireducens</name>
    <dbReference type="NCBI Taxonomy" id="2986056"/>
    <lineage>
        <taxon>Bacteria</taxon>
        <taxon>Bacillati</taxon>
        <taxon>Candidatus Lithacetigenota</taxon>
        <taxon>Candidatus Psychracetigena</taxon>
    </lineage>
</organism>
<dbReference type="EMBL" id="QLTW01000159">
    <property type="protein sequence ID" value="MBT9145742.1"/>
    <property type="molecule type" value="Genomic_DNA"/>
</dbReference>
<protein>
    <submittedName>
        <fullName evidence="1">Uncharacterized protein</fullName>
    </submittedName>
</protein>
<gene>
    <name evidence="1" type="ORF">DDT42_01618</name>
</gene>
<proteinExistence type="predicted"/>
<accession>A0A9E2BHQ4</accession>
<comment type="caution">
    <text evidence="1">The sequence shown here is derived from an EMBL/GenBank/DDBJ whole genome shotgun (WGS) entry which is preliminary data.</text>
</comment>
<reference evidence="1 2" key="1">
    <citation type="journal article" date="2021" name="bioRxiv">
        <title>Unique metabolic strategies in Hadean analogues reveal hints for primordial physiology.</title>
        <authorList>
            <person name="Nobu M.K."/>
            <person name="Nakai R."/>
            <person name="Tamazawa S."/>
            <person name="Mori H."/>
            <person name="Toyoda A."/>
            <person name="Ijiri A."/>
            <person name="Suzuki S."/>
            <person name="Kurokawa K."/>
            <person name="Kamagata Y."/>
            <person name="Tamaki H."/>
        </authorList>
    </citation>
    <scope>NUCLEOTIDE SEQUENCE [LARGE SCALE GENOMIC DNA]</scope>
    <source>
        <strain evidence="1">BS525</strain>
    </source>
</reference>
<name>A0A9E2BHQ4_PSYF1</name>